<evidence type="ECO:0000256" key="1">
    <source>
        <dbReference type="ARBA" id="ARBA00022679"/>
    </source>
</evidence>
<dbReference type="InterPro" id="IPR011009">
    <property type="entry name" value="Kinase-like_dom_sf"/>
</dbReference>
<name>A0ABR2ICG1_9EUKA</name>
<dbReference type="InterPro" id="IPR000719">
    <property type="entry name" value="Prot_kinase_dom"/>
</dbReference>
<dbReference type="Gene3D" id="1.10.510.10">
    <property type="entry name" value="Transferase(Phosphotransferase) domain 1"/>
    <property type="match status" value="1"/>
</dbReference>
<dbReference type="InterPro" id="IPR045269">
    <property type="entry name" value="Atg1-like"/>
</dbReference>
<keyword evidence="1" id="KW-0808">Transferase</keyword>
<dbReference type="SUPFAM" id="SSF56112">
    <property type="entry name" value="Protein kinase-like (PK-like)"/>
    <property type="match status" value="1"/>
</dbReference>
<evidence type="ECO:0000313" key="6">
    <source>
        <dbReference type="EMBL" id="KAK8860754.1"/>
    </source>
</evidence>
<dbReference type="PANTHER" id="PTHR24348">
    <property type="entry name" value="SERINE/THREONINE-PROTEIN KINASE UNC-51-RELATED"/>
    <property type="match status" value="1"/>
</dbReference>
<keyword evidence="3 6" id="KW-0418">Kinase</keyword>
<dbReference type="Gene3D" id="3.30.200.20">
    <property type="entry name" value="Phosphorylase Kinase, domain 1"/>
    <property type="match status" value="1"/>
</dbReference>
<feature type="domain" description="Protein kinase" evidence="5">
    <location>
        <begin position="1"/>
        <end position="108"/>
    </location>
</feature>
<dbReference type="PROSITE" id="PS50011">
    <property type="entry name" value="PROTEIN_KINASE_DOM"/>
    <property type="match status" value="1"/>
</dbReference>
<dbReference type="GO" id="GO:0016301">
    <property type="term" value="F:kinase activity"/>
    <property type="evidence" value="ECO:0007669"/>
    <property type="project" value="UniProtKB-KW"/>
</dbReference>
<gene>
    <name evidence="6" type="ORF">M9Y10_012419</name>
</gene>
<evidence type="ECO:0000313" key="7">
    <source>
        <dbReference type="Proteomes" id="UP001470230"/>
    </source>
</evidence>
<proteinExistence type="predicted"/>
<keyword evidence="7" id="KW-1185">Reference proteome</keyword>
<comment type="caution">
    <text evidence="6">The sequence shown here is derived from an EMBL/GenBank/DDBJ whole genome shotgun (WGS) entry which is preliminary data.</text>
</comment>
<dbReference type="EMBL" id="JAPFFF010000018">
    <property type="protein sequence ID" value="KAK8860754.1"/>
    <property type="molecule type" value="Genomic_DNA"/>
</dbReference>
<dbReference type="Pfam" id="PF00069">
    <property type="entry name" value="Pkinase"/>
    <property type="match status" value="1"/>
</dbReference>
<evidence type="ECO:0000256" key="4">
    <source>
        <dbReference type="ARBA" id="ARBA00022840"/>
    </source>
</evidence>
<keyword evidence="4" id="KW-0067">ATP-binding</keyword>
<evidence type="ECO:0000256" key="2">
    <source>
        <dbReference type="ARBA" id="ARBA00022741"/>
    </source>
</evidence>
<evidence type="ECO:0000259" key="5">
    <source>
        <dbReference type="PROSITE" id="PS50011"/>
    </source>
</evidence>
<keyword evidence="2" id="KW-0547">Nucleotide-binding</keyword>
<organism evidence="6 7">
    <name type="scientific">Tritrichomonas musculus</name>
    <dbReference type="NCBI Taxonomy" id="1915356"/>
    <lineage>
        <taxon>Eukaryota</taxon>
        <taxon>Metamonada</taxon>
        <taxon>Parabasalia</taxon>
        <taxon>Tritrichomonadida</taxon>
        <taxon>Tritrichomonadidae</taxon>
        <taxon>Tritrichomonas</taxon>
    </lineage>
</organism>
<accession>A0ABR2ICG1</accession>
<sequence>MSENDNFDLNQIDRLDLIGEVYRVLDKTSKECMAAKIFFTVMLSNEIIRDLSREVNILVKINHPSVIRFVSFSPKLICIYGIAAAMSYLHAHNIIHRDLKPANIIRNG</sequence>
<dbReference type="Proteomes" id="UP001470230">
    <property type="component" value="Unassembled WGS sequence"/>
</dbReference>
<evidence type="ECO:0000256" key="3">
    <source>
        <dbReference type="ARBA" id="ARBA00022777"/>
    </source>
</evidence>
<dbReference type="PANTHER" id="PTHR24348:SF22">
    <property type="entry name" value="NON-SPECIFIC SERINE_THREONINE PROTEIN KINASE"/>
    <property type="match status" value="1"/>
</dbReference>
<reference evidence="6 7" key="1">
    <citation type="submission" date="2024-04" db="EMBL/GenBank/DDBJ databases">
        <title>Tritrichomonas musculus Genome.</title>
        <authorList>
            <person name="Alves-Ferreira E."/>
            <person name="Grigg M."/>
            <person name="Lorenzi H."/>
            <person name="Galac M."/>
        </authorList>
    </citation>
    <scope>NUCLEOTIDE SEQUENCE [LARGE SCALE GENOMIC DNA]</scope>
    <source>
        <strain evidence="6 7">EAF2021</strain>
    </source>
</reference>
<protein>
    <submittedName>
        <fullName evidence="6">Serine/threonine-protein kinase 36</fullName>
    </submittedName>
</protein>